<evidence type="ECO:0000313" key="3">
    <source>
        <dbReference type="EMBL" id="TGZ60725.1"/>
    </source>
</evidence>
<gene>
    <name evidence="3" type="ORF">CRM22_008375</name>
</gene>
<keyword evidence="1" id="KW-1133">Transmembrane helix</keyword>
<name>A0A4S2LBG4_OPIFE</name>
<evidence type="ECO:0000256" key="1">
    <source>
        <dbReference type="SAM" id="Phobius"/>
    </source>
</evidence>
<evidence type="ECO:0000313" key="4">
    <source>
        <dbReference type="Proteomes" id="UP000308267"/>
    </source>
</evidence>
<dbReference type="Proteomes" id="UP000308267">
    <property type="component" value="Unassembled WGS sequence"/>
</dbReference>
<comment type="caution">
    <text evidence="3">The sequence shown here is derived from an EMBL/GenBank/DDBJ whole genome shotgun (WGS) entry which is preliminary data.</text>
</comment>
<feature type="signal peptide" evidence="2">
    <location>
        <begin position="1"/>
        <end position="16"/>
    </location>
</feature>
<dbReference type="InterPro" id="IPR045860">
    <property type="entry name" value="Snake_toxin-like_sf"/>
</dbReference>
<accession>A0A4S2LBG4</accession>
<dbReference type="EMBL" id="SJOL01008280">
    <property type="protein sequence ID" value="TGZ60725.1"/>
    <property type="molecule type" value="Genomic_DNA"/>
</dbReference>
<sequence length="187" mass="20800">MIILILTTLLFAAIAAEEEERPKFDCYHTHDINFNKDTASVHPNCDHCIYEETVDDGKVVAVSRMCVGKQCVSYEHVFDGYGQNRICCSGDLCNVDKDTAIRPLTSRNMLFVCLLWVVAGFILSTFTSLSFEQPSACPGPIFLVSPHKEWKAPDSSFALIRAHNQCISLAVPGFELRSSVMSGVCYH</sequence>
<feature type="transmembrane region" description="Helical" evidence="1">
    <location>
        <begin position="109"/>
        <end position="131"/>
    </location>
</feature>
<organism evidence="3 4">
    <name type="scientific">Opisthorchis felineus</name>
    <dbReference type="NCBI Taxonomy" id="147828"/>
    <lineage>
        <taxon>Eukaryota</taxon>
        <taxon>Metazoa</taxon>
        <taxon>Spiralia</taxon>
        <taxon>Lophotrochozoa</taxon>
        <taxon>Platyhelminthes</taxon>
        <taxon>Trematoda</taxon>
        <taxon>Digenea</taxon>
        <taxon>Opisthorchiida</taxon>
        <taxon>Opisthorchiata</taxon>
        <taxon>Opisthorchiidae</taxon>
        <taxon>Opisthorchis</taxon>
    </lineage>
</organism>
<dbReference type="SUPFAM" id="SSF57302">
    <property type="entry name" value="Snake toxin-like"/>
    <property type="match status" value="1"/>
</dbReference>
<proteinExistence type="predicted"/>
<evidence type="ECO:0008006" key="5">
    <source>
        <dbReference type="Google" id="ProtNLM"/>
    </source>
</evidence>
<evidence type="ECO:0000256" key="2">
    <source>
        <dbReference type="SAM" id="SignalP"/>
    </source>
</evidence>
<protein>
    <recommendedName>
        <fullName evidence="5">UPAR/Ly6 domain-containing protein</fullName>
    </recommendedName>
</protein>
<reference evidence="3 4" key="1">
    <citation type="journal article" date="2019" name="BMC Genomics">
        <title>New insights from Opisthorchis felineus genome: update on genomics of the epidemiologically important liver flukes.</title>
        <authorList>
            <person name="Ershov N.I."/>
            <person name="Mordvinov V.A."/>
            <person name="Prokhortchouk E.B."/>
            <person name="Pakharukova M.Y."/>
            <person name="Gunbin K.V."/>
            <person name="Ustyantsev K."/>
            <person name="Genaev M.A."/>
            <person name="Blinov A.G."/>
            <person name="Mazur A."/>
            <person name="Boulygina E."/>
            <person name="Tsygankova S."/>
            <person name="Khrameeva E."/>
            <person name="Chekanov N."/>
            <person name="Fan G."/>
            <person name="Xiao A."/>
            <person name="Zhang H."/>
            <person name="Xu X."/>
            <person name="Yang H."/>
            <person name="Solovyev V."/>
            <person name="Lee S.M."/>
            <person name="Liu X."/>
            <person name="Afonnikov D.A."/>
            <person name="Skryabin K.G."/>
        </authorList>
    </citation>
    <scope>NUCLEOTIDE SEQUENCE [LARGE SCALE GENOMIC DNA]</scope>
    <source>
        <strain evidence="3">AK-0245</strain>
        <tissue evidence="3">Whole organism</tissue>
    </source>
</reference>
<feature type="chain" id="PRO_5020627699" description="UPAR/Ly6 domain-containing protein" evidence="2">
    <location>
        <begin position="17"/>
        <end position="187"/>
    </location>
</feature>
<keyword evidence="1" id="KW-0812">Transmembrane</keyword>
<keyword evidence="2" id="KW-0732">Signal</keyword>
<keyword evidence="4" id="KW-1185">Reference proteome</keyword>
<dbReference type="AlphaFoldDB" id="A0A4S2LBG4"/>
<keyword evidence="1" id="KW-0472">Membrane</keyword>